<evidence type="ECO:0000259" key="2">
    <source>
        <dbReference type="Pfam" id="PF20732"/>
    </source>
</evidence>
<dbReference type="OrthoDB" id="9801061at2"/>
<organism evidence="3 4">
    <name type="scientific">Marixanthomonas ophiurae</name>
    <dbReference type="NCBI Taxonomy" id="387659"/>
    <lineage>
        <taxon>Bacteria</taxon>
        <taxon>Pseudomonadati</taxon>
        <taxon>Bacteroidota</taxon>
        <taxon>Flavobacteriia</taxon>
        <taxon>Flavobacteriales</taxon>
        <taxon>Flavobacteriaceae</taxon>
        <taxon>Marixanthomonas</taxon>
    </lineage>
</organism>
<keyword evidence="4" id="KW-1185">Reference proteome</keyword>
<name>A0A3E1QEB5_9FLAO</name>
<accession>A0A3E1QEB5</accession>
<evidence type="ECO:0000313" key="3">
    <source>
        <dbReference type="EMBL" id="RFN60406.1"/>
    </source>
</evidence>
<dbReference type="Pfam" id="PF20732">
    <property type="entry name" value="NamZ_C"/>
    <property type="match status" value="1"/>
</dbReference>
<dbReference type="Gene3D" id="3.90.1150.140">
    <property type="match status" value="1"/>
</dbReference>
<evidence type="ECO:0000313" key="4">
    <source>
        <dbReference type="Proteomes" id="UP000261082"/>
    </source>
</evidence>
<dbReference type="RefSeq" id="WP_117159465.1">
    <property type="nucleotide sequence ID" value="NZ_QVID01000001.1"/>
</dbReference>
<dbReference type="PANTHER" id="PTHR42915">
    <property type="entry name" value="HYPOTHETICAL 460 KDA PROTEIN IN FEUA-SIGW INTERGENIC REGION [PRECURSOR]"/>
    <property type="match status" value="1"/>
</dbReference>
<dbReference type="EMBL" id="QVID01000001">
    <property type="protein sequence ID" value="RFN60406.1"/>
    <property type="molecule type" value="Genomic_DNA"/>
</dbReference>
<feature type="domain" description="Peptidoglycan beta-N-acetylmuramidase NamZ C-terminal" evidence="2">
    <location>
        <begin position="309"/>
        <end position="446"/>
    </location>
</feature>
<dbReference type="PANTHER" id="PTHR42915:SF1">
    <property type="entry name" value="PEPTIDOGLYCAN BETA-N-ACETYLMURAMIDASE NAMZ"/>
    <property type="match status" value="1"/>
</dbReference>
<dbReference type="Gene3D" id="3.40.50.12170">
    <property type="entry name" value="Uncharacterised protein PF07075, DUF1343"/>
    <property type="match status" value="1"/>
</dbReference>
<dbReference type="InterPro" id="IPR008302">
    <property type="entry name" value="NamZ"/>
</dbReference>
<protein>
    <submittedName>
        <fullName evidence="3">DUF1343 domain-containing protein</fullName>
    </submittedName>
</protein>
<dbReference type="InterPro" id="IPR048502">
    <property type="entry name" value="NamZ_N"/>
</dbReference>
<feature type="domain" description="Peptidoglycan beta-N-acetylmuramidase NamZ N-terminal" evidence="1">
    <location>
        <begin position="104"/>
        <end position="304"/>
    </location>
</feature>
<proteinExistence type="predicted"/>
<dbReference type="InterPro" id="IPR048503">
    <property type="entry name" value="NamZ_C"/>
</dbReference>
<gene>
    <name evidence="3" type="ORF">DZ858_00160</name>
</gene>
<dbReference type="Proteomes" id="UP000261082">
    <property type="component" value="Unassembled WGS sequence"/>
</dbReference>
<dbReference type="PIRSF" id="PIRSF016719">
    <property type="entry name" value="UCP016719"/>
    <property type="match status" value="1"/>
</dbReference>
<sequence>MQLLVFKNTVFILLFSFFSCGTSVTEKEPVKQSTLDQYIEVGADIKEDNDRDLERRRKRAEKNKKYEIEVGSLKTEDGMLAEKSIVVGADQFSLYSELLKNKSVGVVANQTSRVDNNSKHLVDFLVSENINLKKVFAPEHGFRGKADAGEVVKDGVDTKTGLPIISLYGKNKKPSSTQIEGIDIMIFDIQDVGARFYTYISTLHYVMEACAEAGIPVLILDRPNPNGHYIDGPVLEPEHSSFVGMHPVPVVHGMTIGEYAQMINGQGWLENNIKAELQIIKVKNYNHQKAYSLPVKPSPNLPNDTAISLYPSLCFFEGTIVSAGRGTDMQFQVFGAPSLPSKFYPFTFTPQANDGSKYPKFKGETCNGLDLRKHKNLDKLNLEWLIEAYVGYGKKKDFFNNFFTNLAGTTKLQKQIENGYTYREIRATWLRDLEKYDAMRKQYMLYE</sequence>
<dbReference type="GO" id="GO:0033922">
    <property type="term" value="F:peptidoglycan beta-N-acetylmuramidase activity"/>
    <property type="evidence" value="ECO:0007669"/>
    <property type="project" value="InterPro"/>
</dbReference>
<evidence type="ECO:0000259" key="1">
    <source>
        <dbReference type="Pfam" id="PF07075"/>
    </source>
</evidence>
<reference evidence="3 4" key="1">
    <citation type="journal article" date="2007" name="Int. J. Syst. Evol. Microbiol.">
        <title>Marixanthomonas ophiurae gen. nov., sp. nov., a marine bacterium of the family Flavobacteriaceae isolated from a deep-sea brittle star.</title>
        <authorList>
            <person name="Romanenko L.A."/>
            <person name="Uchino M."/>
            <person name="Frolova G.M."/>
            <person name="Mikhailov V.V."/>
        </authorList>
    </citation>
    <scope>NUCLEOTIDE SEQUENCE [LARGE SCALE GENOMIC DNA]</scope>
    <source>
        <strain evidence="3 4">KMM 3046</strain>
    </source>
</reference>
<dbReference type="PROSITE" id="PS51257">
    <property type="entry name" value="PROKAR_LIPOPROTEIN"/>
    <property type="match status" value="1"/>
</dbReference>
<dbReference type="AlphaFoldDB" id="A0A3E1QEB5"/>
<dbReference type="Pfam" id="PF07075">
    <property type="entry name" value="NamZ_N"/>
    <property type="match status" value="1"/>
</dbReference>
<comment type="caution">
    <text evidence="3">The sequence shown here is derived from an EMBL/GenBank/DDBJ whole genome shotgun (WGS) entry which is preliminary data.</text>
</comment>